<feature type="transmembrane region" description="Helical" evidence="1">
    <location>
        <begin position="70"/>
        <end position="91"/>
    </location>
</feature>
<sequence>MSMHVLRNRLQFVGTGADYFGIYLVNLLLTVVTIGFYYPWAKAARLQYTYANTNLDNNPFQFHGTGREMFIGFIKAIGLILAFFLVIGYCFNSSVPALRLVGIVGYLAAILLITPIAIHGSLKYRLSRTSWQGIHFGYRGDRGELIKLFLTNGLLTIITLGLYSAWMTVNILRYTTGHVRFGSAKIAFTGSGESYFWLNVKGYILTVLTLGIYGFWWGRDRFDYQIDNLHIEHDDMEYGIQSSMTVGTFFNLVVVNVLLLVFTLGLAMPWVIARSLRIIFDNILIDERFEPAAILQTEADYRNATGDDLADILDISPF</sequence>
<keyword evidence="1" id="KW-0472">Membrane</keyword>
<feature type="transmembrane region" description="Helical" evidence="1">
    <location>
        <begin position="97"/>
        <end position="118"/>
    </location>
</feature>
<evidence type="ECO:0000313" key="3">
    <source>
        <dbReference type="Proteomes" id="UP000606008"/>
    </source>
</evidence>
<organism evidence="2 3">
    <name type="scientific">Fibrivirga algicola</name>
    <dbReference type="NCBI Taxonomy" id="2950420"/>
    <lineage>
        <taxon>Bacteria</taxon>
        <taxon>Pseudomonadati</taxon>
        <taxon>Bacteroidota</taxon>
        <taxon>Cytophagia</taxon>
        <taxon>Cytophagales</taxon>
        <taxon>Spirosomataceae</taxon>
        <taxon>Fibrivirga</taxon>
    </lineage>
</organism>
<reference evidence="2" key="1">
    <citation type="submission" date="2024-05" db="EMBL/GenBank/DDBJ databases">
        <authorList>
            <person name="Jung D.-H."/>
        </authorList>
    </citation>
    <scope>NUCLEOTIDE SEQUENCE</scope>
    <source>
        <strain evidence="2">JA-25</strain>
    </source>
</reference>
<name>A0ABX0QL36_9BACT</name>
<feature type="transmembrane region" description="Helical" evidence="1">
    <location>
        <begin position="249"/>
        <end position="272"/>
    </location>
</feature>
<feature type="transmembrane region" description="Helical" evidence="1">
    <location>
        <begin position="195"/>
        <end position="216"/>
    </location>
</feature>
<dbReference type="EMBL" id="WAEL01000005">
    <property type="protein sequence ID" value="NID11358.1"/>
    <property type="molecule type" value="Genomic_DNA"/>
</dbReference>
<dbReference type="Pfam" id="PF05987">
    <property type="entry name" value="DUF898"/>
    <property type="match status" value="2"/>
</dbReference>
<dbReference type="Proteomes" id="UP000606008">
    <property type="component" value="Unassembled WGS sequence"/>
</dbReference>
<keyword evidence="1" id="KW-0812">Transmembrane</keyword>
<gene>
    <name evidence="2" type="ORF">F7231_14375</name>
</gene>
<protein>
    <submittedName>
        <fullName evidence="2">DUF898 domain-containing protein</fullName>
    </submittedName>
</protein>
<feature type="transmembrane region" description="Helical" evidence="1">
    <location>
        <begin position="20"/>
        <end position="40"/>
    </location>
</feature>
<accession>A0ABX0QL36</accession>
<proteinExistence type="predicted"/>
<dbReference type="InterPro" id="IPR010295">
    <property type="entry name" value="DUF898"/>
</dbReference>
<feature type="transmembrane region" description="Helical" evidence="1">
    <location>
        <begin position="145"/>
        <end position="166"/>
    </location>
</feature>
<evidence type="ECO:0000313" key="2">
    <source>
        <dbReference type="EMBL" id="NID11358.1"/>
    </source>
</evidence>
<evidence type="ECO:0000256" key="1">
    <source>
        <dbReference type="SAM" id="Phobius"/>
    </source>
</evidence>
<keyword evidence="1" id="KW-1133">Transmembrane helix</keyword>
<comment type="caution">
    <text evidence="2">The sequence shown here is derived from an EMBL/GenBank/DDBJ whole genome shotgun (WGS) entry which is preliminary data.</text>
</comment>
<keyword evidence="3" id="KW-1185">Reference proteome</keyword>